<proteinExistence type="predicted"/>
<sequence>MSVVGIFYIPGKILISNNALKQVSATVTEVRKSGNRVAYFMFETKEYPGIFYNSGNGMLSYFKDDQAILNTSINKKLTFFINESETLESGEDKFYIALKTKSKWTDLFYYNIKSFTKFFFSLFCLFLLIINTIAIYRYKMKLFEITFMVYLVLFFLVLGF</sequence>
<comment type="caution">
    <text evidence="2">The sequence shown here is derived from an EMBL/GenBank/DDBJ whole genome shotgun (WGS) entry which is preliminary data.</text>
</comment>
<evidence type="ECO:0000313" key="3">
    <source>
        <dbReference type="Proteomes" id="UP000028623"/>
    </source>
</evidence>
<organism evidence="2 3">
    <name type="scientific">Epilithonimonas lactis</name>
    <dbReference type="NCBI Taxonomy" id="421072"/>
    <lineage>
        <taxon>Bacteria</taxon>
        <taxon>Pseudomonadati</taxon>
        <taxon>Bacteroidota</taxon>
        <taxon>Flavobacteriia</taxon>
        <taxon>Flavobacteriales</taxon>
        <taxon>Weeksellaceae</taxon>
        <taxon>Chryseobacterium group</taxon>
        <taxon>Epilithonimonas</taxon>
    </lineage>
</organism>
<dbReference type="EMBL" id="JPLY01000001">
    <property type="protein sequence ID" value="KFC23606.1"/>
    <property type="molecule type" value="Genomic_DNA"/>
</dbReference>
<protein>
    <submittedName>
        <fullName evidence="2">Uncharacterized protein</fullName>
    </submittedName>
</protein>
<dbReference type="AlphaFoldDB" id="A0A085BMB1"/>
<keyword evidence="1" id="KW-0472">Membrane</keyword>
<reference evidence="2 3" key="1">
    <citation type="submission" date="2014-07" db="EMBL/GenBank/DDBJ databases">
        <title>Epilithonimonas lactis LMG 22401 Genome.</title>
        <authorList>
            <person name="Pipes S.E."/>
            <person name="Stropko S.J."/>
        </authorList>
    </citation>
    <scope>NUCLEOTIDE SEQUENCE [LARGE SCALE GENOMIC DNA]</scope>
    <source>
        <strain evidence="2 3">LMG 24401</strain>
    </source>
</reference>
<keyword evidence="3" id="KW-1185">Reference proteome</keyword>
<feature type="transmembrane region" description="Helical" evidence="1">
    <location>
        <begin position="118"/>
        <end position="136"/>
    </location>
</feature>
<evidence type="ECO:0000256" key="1">
    <source>
        <dbReference type="SAM" id="Phobius"/>
    </source>
</evidence>
<keyword evidence="1" id="KW-0812">Transmembrane</keyword>
<feature type="transmembrane region" description="Helical" evidence="1">
    <location>
        <begin position="142"/>
        <end position="159"/>
    </location>
</feature>
<name>A0A085BMB1_9FLAO</name>
<dbReference type="STRING" id="421072.SAMN04488097_1613"/>
<evidence type="ECO:0000313" key="2">
    <source>
        <dbReference type="EMBL" id="KFC23606.1"/>
    </source>
</evidence>
<dbReference type="Proteomes" id="UP000028623">
    <property type="component" value="Unassembled WGS sequence"/>
</dbReference>
<accession>A0A085BMB1</accession>
<dbReference type="eggNOG" id="ENOG50337IT">
    <property type="taxonomic scope" value="Bacteria"/>
</dbReference>
<keyword evidence="1" id="KW-1133">Transmembrane helix</keyword>
<gene>
    <name evidence="2" type="ORF">IO89_03230</name>
</gene>